<name>A0A0F9VPZ7_9ZZZZ</name>
<reference evidence="10" key="1">
    <citation type="journal article" date="2015" name="Nature">
        <title>Complex archaea that bridge the gap between prokaryotes and eukaryotes.</title>
        <authorList>
            <person name="Spang A."/>
            <person name="Saw J.H."/>
            <person name="Jorgensen S.L."/>
            <person name="Zaremba-Niedzwiedzka K."/>
            <person name="Martijn J."/>
            <person name="Lind A.E."/>
            <person name="van Eijk R."/>
            <person name="Schleper C."/>
            <person name="Guy L."/>
            <person name="Ettema T.J."/>
        </authorList>
    </citation>
    <scope>NUCLEOTIDE SEQUENCE</scope>
</reference>
<evidence type="ECO:0000313" key="10">
    <source>
        <dbReference type="EMBL" id="KKO02008.1"/>
    </source>
</evidence>
<dbReference type="Gene3D" id="3.55.40.10">
    <property type="entry name" value="minor pseudopilin epsh domain"/>
    <property type="match status" value="1"/>
</dbReference>
<dbReference type="Pfam" id="PF07963">
    <property type="entry name" value="N_methyl"/>
    <property type="match status" value="1"/>
</dbReference>
<dbReference type="InterPro" id="IPR045584">
    <property type="entry name" value="Pilin-like"/>
</dbReference>
<evidence type="ECO:0000256" key="6">
    <source>
        <dbReference type="ARBA" id="ARBA00022989"/>
    </source>
</evidence>
<dbReference type="Pfam" id="PF12019">
    <property type="entry name" value="GspH"/>
    <property type="match status" value="1"/>
</dbReference>
<organism evidence="10">
    <name type="scientific">marine sediment metagenome</name>
    <dbReference type="NCBI Taxonomy" id="412755"/>
    <lineage>
        <taxon>unclassified sequences</taxon>
        <taxon>metagenomes</taxon>
        <taxon>ecological metagenomes</taxon>
    </lineage>
</organism>
<dbReference type="InterPro" id="IPR022346">
    <property type="entry name" value="T2SS_GspH"/>
</dbReference>
<keyword evidence="4" id="KW-0997">Cell inner membrane</keyword>
<dbReference type="InterPro" id="IPR012902">
    <property type="entry name" value="N_methyl_site"/>
</dbReference>
<keyword evidence="3" id="KW-0488">Methylation</keyword>
<dbReference type="EMBL" id="LAZR01000032">
    <property type="protein sequence ID" value="KKO02008.1"/>
    <property type="molecule type" value="Genomic_DNA"/>
</dbReference>
<comment type="caution">
    <text evidence="10">The sequence shown here is derived from an EMBL/GenBank/DDBJ whole genome shotgun (WGS) entry which is preliminary data.</text>
</comment>
<sequence>MRYCRGFTLLELMAALVVLGILLSVGLPAFNTMIDRQRMDSAVEALVRGLNFTRMEAVRRNRPVTISPIDGDWNLGWRILIDRNDNGSHDDGETVLREDIAPAVAFIHANKPVSRYVRFNARGESILLNGGFLAGTFRFCPQEASSKGRALIINRVGRMRWEQRMIAAQYCPG</sequence>
<dbReference type="SUPFAM" id="SSF54523">
    <property type="entry name" value="Pili subunits"/>
    <property type="match status" value="1"/>
</dbReference>
<evidence type="ECO:0000256" key="2">
    <source>
        <dbReference type="ARBA" id="ARBA00022475"/>
    </source>
</evidence>
<keyword evidence="2" id="KW-1003">Cell membrane</keyword>
<gene>
    <name evidence="10" type="ORF">LCGC14_0108690</name>
</gene>
<keyword evidence="7 8" id="KW-0472">Membrane</keyword>
<comment type="subcellular location">
    <subcellularLocation>
        <location evidence="1">Cell inner membrane</location>
        <topology evidence="1">Single-pass membrane protein</topology>
    </subcellularLocation>
</comment>
<dbReference type="GO" id="GO:0015628">
    <property type="term" value="P:protein secretion by the type II secretion system"/>
    <property type="evidence" value="ECO:0007669"/>
    <property type="project" value="InterPro"/>
</dbReference>
<evidence type="ECO:0000256" key="3">
    <source>
        <dbReference type="ARBA" id="ARBA00022481"/>
    </source>
</evidence>
<feature type="domain" description="General secretion pathway GspH" evidence="9">
    <location>
        <begin position="42"/>
        <end position="157"/>
    </location>
</feature>
<accession>A0A0F9VPZ7</accession>
<keyword evidence="6 8" id="KW-1133">Transmembrane helix</keyword>
<dbReference type="AlphaFoldDB" id="A0A0F9VPZ7"/>
<evidence type="ECO:0000256" key="5">
    <source>
        <dbReference type="ARBA" id="ARBA00022692"/>
    </source>
</evidence>
<keyword evidence="5 8" id="KW-0812">Transmembrane</keyword>
<feature type="transmembrane region" description="Helical" evidence="8">
    <location>
        <begin position="12"/>
        <end position="30"/>
    </location>
</feature>
<dbReference type="NCBIfam" id="TIGR02532">
    <property type="entry name" value="IV_pilin_GFxxxE"/>
    <property type="match status" value="1"/>
</dbReference>
<evidence type="ECO:0000256" key="4">
    <source>
        <dbReference type="ARBA" id="ARBA00022519"/>
    </source>
</evidence>
<dbReference type="GO" id="GO:0005886">
    <property type="term" value="C:plasma membrane"/>
    <property type="evidence" value="ECO:0007669"/>
    <property type="project" value="UniProtKB-SubCell"/>
</dbReference>
<dbReference type="GO" id="GO:0015627">
    <property type="term" value="C:type II protein secretion system complex"/>
    <property type="evidence" value="ECO:0007669"/>
    <property type="project" value="InterPro"/>
</dbReference>
<dbReference type="PROSITE" id="PS00409">
    <property type="entry name" value="PROKAR_NTER_METHYL"/>
    <property type="match status" value="1"/>
</dbReference>
<evidence type="ECO:0000256" key="1">
    <source>
        <dbReference type="ARBA" id="ARBA00004377"/>
    </source>
</evidence>
<proteinExistence type="predicted"/>
<evidence type="ECO:0000259" key="9">
    <source>
        <dbReference type="Pfam" id="PF12019"/>
    </source>
</evidence>
<evidence type="ECO:0000256" key="8">
    <source>
        <dbReference type="SAM" id="Phobius"/>
    </source>
</evidence>
<evidence type="ECO:0000256" key="7">
    <source>
        <dbReference type="ARBA" id="ARBA00023136"/>
    </source>
</evidence>
<protein>
    <recommendedName>
        <fullName evidence="9">General secretion pathway GspH domain-containing protein</fullName>
    </recommendedName>
</protein>